<accession>A2SBX1</accession>
<gene>
    <name evidence="1" type="ordered locus">Mpe_A0098</name>
</gene>
<dbReference type="KEGG" id="mpt:Mpe_A0098"/>
<reference evidence="1 2" key="1">
    <citation type="journal article" date="2007" name="J. Bacteriol.">
        <title>Whole-genome analysis of the methyl tert-butyl ether-degrading beta-proteobacterium Methylibium petroleiphilum PM1.</title>
        <authorList>
            <person name="Kane S.R."/>
            <person name="Chakicherla A.Y."/>
            <person name="Chain P.S.G."/>
            <person name="Schmidt R."/>
            <person name="Shin M.W."/>
            <person name="Legler T.C."/>
            <person name="Scow K.M."/>
            <person name="Larimer F.W."/>
            <person name="Lucas S.M."/>
            <person name="Richardson P.M."/>
            <person name="Hristova K.R."/>
        </authorList>
    </citation>
    <scope>NUCLEOTIDE SEQUENCE [LARGE SCALE GENOMIC DNA]</scope>
    <source>
        <strain evidence="2">ATCC BAA-1232 / LMG 22953 / PM1</strain>
    </source>
</reference>
<dbReference type="Proteomes" id="UP000000366">
    <property type="component" value="Chromosome"/>
</dbReference>
<dbReference type="HOGENOM" id="CLU_2617974_0_0_4"/>
<proteinExistence type="predicted"/>
<protein>
    <submittedName>
        <fullName evidence="1">Uncharacterized protein</fullName>
    </submittedName>
</protein>
<name>A2SBX1_METPP</name>
<organism evidence="1 2">
    <name type="scientific">Methylibium petroleiphilum (strain ATCC BAA-1232 / LMG 22953 / PM1)</name>
    <dbReference type="NCBI Taxonomy" id="420662"/>
    <lineage>
        <taxon>Bacteria</taxon>
        <taxon>Pseudomonadati</taxon>
        <taxon>Pseudomonadota</taxon>
        <taxon>Betaproteobacteria</taxon>
        <taxon>Burkholderiales</taxon>
        <taxon>Sphaerotilaceae</taxon>
        <taxon>Methylibium</taxon>
    </lineage>
</organism>
<dbReference type="EMBL" id="CP000555">
    <property type="protein sequence ID" value="ABM93060.1"/>
    <property type="molecule type" value="Genomic_DNA"/>
</dbReference>
<evidence type="ECO:0000313" key="2">
    <source>
        <dbReference type="Proteomes" id="UP000000366"/>
    </source>
</evidence>
<sequence length="78" mass="8444">MMLSFTPRLFARKTSALALVRARRAAREDDRAAAAEDGLPACGWFDSSYELRRGLAVTEHGGLEDGATVALAVAVWLH</sequence>
<dbReference type="RefSeq" id="WP_011827699.1">
    <property type="nucleotide sequence ID" value="NC_008825.1"/>
</dbReference>
<keyword evidence="2" id="KW-1185">Reference proteome</keyword>
<dbReference type="STRING" id="420662.Mpe_A0098"/>
<dbReference type="AlphaFoldDB" id="A2SBX1"/>
<evidence type="ECO:0000313" key="1">
    <source>
        <dbReference type="EMBL" id="ABM93060.1"/>
    </source>
</evidence>